<gene>
    <name evidence="2" type="ORF">Mam01_34150</name>
</gene>
<evidence type="ECO:0000256" key="1">
    <source>
        <dbReference type="SAM" id="SignalP"/>
    </source>
</evidence>
<feature type="signal peptide" evidence="1">
    <location>
        <begin position="1"/>
        <end position="29"/>
    </location>
</feature>
<feature type="chain" id="PRO_5045832901" description="Ricin B lectin domain-containing protein" evidence="1">
    <location>
        <begin position="30"/>
        <end position="188"/>
    </location>
</feature>
<reference evidence="2 3" key="1">
    <citation type="submission" date="2021-01" db="EMBL/GenBank/DDBJ databases">
        <title>Whole genome shotgun sequence of Microbispora amethystogenes NBRC 101907.</title>
        <authorList>
            <person name="Komaki H."/>
            <person name="Tamura T."/>
        </authorList>
    </citation>
    <scope>NUCLEOTIDE SEQUENCE [LARGE SCALE GENOMIC DNA]</scope>
    <source>
        <strain evidence="2 3">NBRC 101907</strain>
    </source>
</reference>
<keyword evidence="3" id="KW-1185">Reference proteome</keyword>
<dbReference type="InterPro" id="IPR035992">
    <property type="entry name" value="Ricin_B-like_lectins"/>
</dbReference>
<evidence type="ECO:0000313" key="2">
    <source>
        <dbReference type="EMBL" id="GIH33251.1"/>
    </source>
</evidence>
<dbReference type="SUPFAM" id="SSF50370">
    <property type="entry name" value="Ricin B-like lectins"/>
    <property type="match status" value="1"/>
</dbReference>
<protein>
    <recommendedName>
        <fullName evidence="4">Ricin B lectin domain-containing protein</fullName>
    </recommendedName>
</protein>
<dbReference type="PROSITE" id="PS50231">
    <property type="entry name" value="RICIN_B_LECTIN"/>
    <property type="match status" value="1"/>
</dbReference>
<keyword evidence="1" id="KW-0732">Signal</keyword>
<dbReference type="Proteomes" id="UP000651728">
    <property type="component" value="Unassembled WGS sequence"/>
</dbReference>
<dbReference type="EMBL" id="BOOB01000023">
    <property type="protein sequence ID" value="GIH33251.1"/>
    <property type="molecule type" value="Genomic_DNA"/>
</dbReference>
<dbReference type="RefSeq" id="WP_204286287.1">
    <property type="nucleotide sequence ID" value="NZ_BAABEJ010000013.1"/>
</dbReference>
<accession>A0ABQ4FEK9</accession>
<proteinExistence type="predicted"/>
<dbReference type="Gene3D" id="2.80.10.50">
    <property type="match status" value="1"/>
</dbReference>
<dbReference type="CDD" id="cd00161">
    <property type="entry name" value="beta-trefoil_Ricin-like"/>
    <property type="match status" value="1"/>
</dbReference>
<comment type="caution">
    <text evidence="2">The sequence shown here is derived from an EMBL/GenBank/DDBJ whole genome shotgun (WGS) entry which is preliminary data.</text>
</comment>
<evidence type="ECO:0008006" key="4">
    <source>
        <dbReference type="Google" id="ProtNLM"/>
    </source>
</evidence>
<sequence>MRRATLTALTGVTILAAGLVPLTATPANAMPAGWFHLRGTTKDKTAPFALRSMDVQWAPDGKINGFIRLNASGFAKDSQLWKVRFPRTGKIGEVKLENKLTGQCIAFGAASSPDGGNAVVLGPCSGNTVWMAVPMGVNKYVFRSRAYYPDHPFCLSKSTAGSPEFLRLKVCSDNRFTPEMVWEAYSGG</sequence>
<evidence type="ECO:0000313" key="3">
    <source>
        <dbReference type="Proteomes" id="UP000651728"/>
    </source>
</evidence>
<name>A0ABQ4FEK9_9ACTN</name>
<organism evidence="2 3">
    <name type="scientific">Microbispora amethystogenes</name>
    <dbReference type="NCBI Taxonomy" id="1427754"/>
    <lineage>
        <taxon>Bacteria</taxon>
        <taxon>Bacillati</taxon>
        <taxon>Actinomycetota</taxon>
        <taxon>Actinomycetes</taxon>
        <taxon>Streptosporangiales</taxon>
        <taxon>Streptosporangiaceae</taxon>
        <taxon>Microbispora</taxon>
    </lineage>
</organism>